<dbReference type="Pfam" id="PF07992">
    <property type="entry name" value="Pyr_redox_2"/>
    <property type="match status" value="1"/>
</dbReference>
<dbReference type="GO" id="GO:0016491">
    <property type="term" value="F:oxidoreductase activity"/>
    <property type="evidence" value="ECO:0007669"/>
    <property type="project" value="InterPro"/>
</dbReference>
<keyword evidence="4" id="KW-0547">Nucleotide-binding</keyword>
<dbReference type="PIRSF" id="PIRSF000350">
    <property type="entry name" value="Mercury_reductase_MerA"/>
    <property type="match status" value="1"/>
</dbReference>
<dbReference type="RefSeq" id="WP_102329956.1">
    <property type="nucleotide sequence ID" value="NZ_CP058566.2"/>
</dbReference>
<dbReference type="PRINTS" id="PR00411">
    <property type="entry name" value="PNDRDTASEI"/>
</dbReference>
<protein>
    <submittedName>
        <fullName evidence="8">NAD(P)/FAD-dependent oxidoreductase</fullName>
    </submittedName>
</protein>
<evidence type="ECO:0000259" key="6">
    <source>
        <dbReference type="Pfam" id="PF02852"/>
    </source>
</evidence>
<feature type="binding site" evidence="4">
    <location>
        <begin position="139"/>
        <end position="141"/>
    </location>
    <ligand>
        <name>FAD</name>
        <dbReference type="ChEBI" id="CHEBI:57692"/>
    </ligand>
</feature>
<dbReference type="SUPFAM" id="SSF55424">
    <property type="entry name" value="FAD/NAD-linked reductases, dimerisation (C-terminal) domain"/>
    <property type="match status" value="1"/>
</dbReference>
<dbReference type="InterPro" id="IPR036188">
    <property type="entry name" value="FAD/NAD-bd_sf"/>
</dbReference>
<feature type="binding site" evidence="4">
    <location>
        <begin position="176"/>
        <end position="183"/>
    </location>
    <ligand>
        <name>NAD(+)</name>
        <dbReference type="ChEBI" id="CHEBI:57540"/>
    </ligand>
</feature>
<dbReference type="GO" id="GO:0000166">
    <property type="term" value="F:nucleotide binding"/>
    <property type="evidence" value="ECO:0007669"/>
    <property type="project" value="UniProtKB-KW"/>
</dbReference>
<evidence type="ECO:0000256" key="1">
    <source>
        <dbReference type="ARBA" id="ARBA00007532"/>
    </source>
</evidence>
<feature type="disulfide bond" description="Redox-active" evidence="5">
    <location>
        <begin position="42"/>
        <end position="47"/>
    </location>
</feature>
<reference evidence="8 9" key="1">
    <citation type="journal article" date="2017" name="ISME J.">
        <title>Grape pomace compost harbors organohalide-respiring Dehalogenimonas species with novel reductive dehalogenase genes.</title>
        <authorList>
            <person name="Yang Y."/>
            <person name="Higgins S.A."/>
            <person name="Yan J."/>
            <person name="Simsir B."/>
            <person name="Chourey K."/>
            <person name="Iyer R."/>
            <person name="Hettich R.L."/>
            <person name="Baldwin B."/>
            <person name="Ogles D.M."/>
            <person name="Loffler F.E."/>
        </authorList>
    </citation>
    <scope>NUCLEOTIDE SEQUENCE [LARGE SCALE GENOMIC DNA]</scope>
    <source>
        <strain evidence="8 9">GP</strain>
    </source>
</reference>
<comment type="cofactor">
    <cofactor evidence="4">
        <name>FAD</name>
        <dbReference type="ChEBI" id="CHEBI:57692"/>
    </cofactor>
    <text evidence="4">Binds 1 FAD per subunit.</text>
</comment>
<evidence type="ECO:0000256" key="5">
    <source>
        <dbReference type="PIRSR" id="PIRSR000350-4"/>
    </source>
</evidence>
<name>A0A2P5P844_9CHLR</name>
<sequence length="487" mass="51981">MKKDFDLIIIGSGLGGLSAAIMVLGLGKKVAIIESGLFGGKCTWNNCLPLKALIRAGHAIKEARNLGNFGFSSGVFDSNSHGVFAHVKAAIASRAAGNLLSDLEAVGITVMFGQPHFTDENYIELNGKSYSSRFFLIATGSTPVKPVVEGIESVPVLTCETIYDLDHMPKSIIILGGGPDGVEFAQAFRNIGLEVSLVDIASSILNREDNELTSSLVAIMKASGIRLYTGCRTIKVVGKGKPIELSVTGSDFHEVIQAEVLLTTAGRAPAVGGLQLENAGVKYSKKGIQTDAHQKTSTPNIYACGDVTTPLQLAMVAEQQGLIAANNMFIPLKKCFRSENIVSVVFSDPPLAHTGLTEIEAIKRYGSNLRIYRYDYRSVRRAGIDGGEEGSAKVITTTGGKLVGAHILGVGADEIIQQFHLMRHSGKTIAGLHDVGFAFPTYSEGIVKRIGDLAYLDSVSSNSFVKLGLKLLPGYKNNLERARRALL</sequence>
<evidence type="ECO:0000259" key="7">
    <source>
        <dbReference type="Pfam" id="PF07992"/>
    </source>
</evidence>
<keyword evidence="9" id="KW-1185">Reference proteome</keyword>
<evidence type="ECO:0000256" key="2">
    <source>
        <dbReference type="ARBA" id="ARBA00022630"/>
    </source>
</evidence>
<proteinExistence type="inferred from homology"/>
<evidence type="ECO:0000313" key="9">
    <source>
        <dbReference type="Proteomes" id="UP000235653"/>
    </source>
</evidence>
<dbReference type="InterPro" id="IPR004099">
    <property type="entry name" value="Pyr_nucl-diS_OxRdtase_dimer"/>
</dbReference>
<dbReference type="OrthoDB" id="9800167at2"/>
<comment type="similarity">
    <text evidence="1">Belongs to the class-I pyridine nucleotide-disulfide oxidoreductase family.</text>
</comment>
<dbReference type="SUPFAM" id="SSF51905">
    <property type="entry name" value="FAD/NAD(P)-binding domain"/>
    <property type="match status" value="1"/>
</dbReference>
<dbReference type="PRINTS" id="PR00368">
    <property type="entry name" value="FADPNR"/>
</dbReference>
<accession>A0A2P5P844</accession>
<dbReference type="Proteomes" id="UP000235653">
    <property type="component" value="Unassembled WGS sequence"/>
</dbReference>
<evidence type="ECO:0000256" key="3">
    <source>
        <dbReference type="ARBA" id="ARBA00022827"/>
    </source>
</evidence>
<keyword evidence="4" id="KW-0520">NAD</keyword>
<keyword evidence="2" id="KW-0285">Flavoprotein</keyword>
<gene>
    <name evidence="8" type="ORF">JP09_000845</name>
</gene>
<dbReference type="Pfam" id="PF02852">
    <property type="entry name" value="Pyr_redox_dim"/>
    <property type="match status" value="1"/>
</dbReference>
<keyword evidence="3 4" id="KW-0274">FAD</keyword>
<dbReference type="InterPro" id="IPR001100">
    <property type="entry name" value="Pyr_nuc-diS_OxRdtase"/>
</dbReference>
<dbReference type="Gene3D" id="3.30.390.30">
    <property type="match status" value="1"/>
</dbReference>
<feature type="binding site" evidence="4">
    <location>
        <position position="266"/>
    </location>
    <ligand>
        <name>NAD(+)</name>
        <dbReference type="ChEBI" id="CHEBI:57540"/>
    </ligand>
</feature>
<feature type="binding site" evidence="4">
    <location>
        <position position="51"/>
    </location>
    <ligand>
        <name>FAD</name>
        <dbReference type="ChEBI" id="CHEBI:57692"/>
    </ligand>
</feature>
<dbReference type="InterPro" id="IPR016156">
    <property type="entry name" value="FAD/NAD-linked_Rdtase_dimer_sf"/>
</dbReference>
<dbReference type="PANTHER" id="PTHR43014">
    <property type="entry name" value="MERCURIC REDUCTASE"/>
    <property type="match status" value="1"/>
</dbReference>
<dbReference type="InterPro" id="IPR023753">
    <property type="entry name" value="FAD/NAD-binding_dom"/>
</dbReference>
<evidence type="ECO:0000256" key="4">
    <source>
        <dbReference type="PIRSR" id="PIRSR000350-3"/>
    </source>
</evidence>
<organism evidence="8 9">
    <name type="scientific">Dehalogenimonas etheniformans</name>
    <dbReference type="NCBI Taxonomy" id="1536648"/>
    <lineage>
        <taxon>Bacteria</taxon>
        <taxon>Bacillati</taxon>
        <taxon>Chloroflexota</taxon>
        <taxon>Dehalococcoidia</taxon>
        <taxon>Dehalococcoidales</taxon>
        <taxon>Dehalococcoidaceae</taxon>
        <taxon>Dehalogenimonas</taxon>
    </lineage>
</organism>
<dbReference type="AlphaFoldDB" id="A0A2P5P844"/>
<feature type="binding site" evidence="4">
    <location>
        <position position="306"/>
    </location>
    <ligand>
        <name>FAD</name>
        <dbReference type="ChEBI" id="CHEBI:57692"/>
    </ligand>
</feature>
<dbReference type="Gene3D" id="3.50.50.60">
    <property type="entry name" value="FAD/NAD(P)-binding domain"/>
    <property type="match status" value="2"/>
</dbReference>
<feature type="domain" description="FAD/NAD(P)-binding" evidence="7">
    <location>
        <begin position="5"/>
        <end position="321"/>
    </location>
</feature>
<feature type="domain" description="Pyridine nucleotide-disulphide oxidoreductase dimerisation" evidence="6">
    <location>
        <begin position="343"/>
        <end position="448"/>
    </location>
</feature>
<evidence type="ECO:0000313" key="8">
    <source>
        <dbReference type="EMBL" id="PPD58472.1"/>
    </source>
</evidence>
<comment type="caution">
    <text evidence="8">The sequence shown here is derived from an EMBL/GenBank/DDBJ whole genome shotgun (WGS) entry which is preliminary data.</text>
</comment>
<dbReference type="PANTHER" id="PTHR43014:SF5">
    <property type="entry name" value="GLUTATHIONE REDUCTASE (NADPH)"/>
    <property type="match status" value="1"/>
</dbReference>
<dbReference type="EMBL" id="JQAN02000006">
    <property type="protein sequence ID" value="PPD58472.1"/>
    <property type="molecule type" value="Genomic_DNA"/>
</dbReference>